<comment type="caution">
    <text evidence="3">The sequence shown here is derived from an EMBL/GenBank/DDBJ whole genome shotgun (WGS) entry which is preliminary data.</text>
</comment>
<dbReference type="RefSeq" id="WP_351976626.1">
    <property type="nucleotide sequence ID" value="NZ_JBEPBX010000013.1"/>
</dbReference>
<dbReference type="Gene3D" id="1.10.260.40">
    <property type="entry name" value="lambda repressor-like DNA-binding domains"/>
    <property type="match status" value="1"/>
</dbReference>
<evidence type="ECO:0000313" key="3">
    <source>
        <dbReference type="EMBL" id="MER6614932.1"/>
    </source>
</evidence>
<dbReference type="SMART" id="SM00530">
    <property type="entry name" value="HTH_XRE"/>
    <property type="match status" value="1"/>
</dbReference>
<gene>
    <name evidence="3" type="ORF">ABT276_16480</name>
</gene>
<reference evidence="3 4" key="1">
    <citation type="submission" date="2024-06" db="EMBL/GenBank/DDBJ databases">
        <title>The Natural Products Discovery Center: Release of the First 8490 Sequenced Strains for Exploring Actinobacteria Biosynthetic Diversity.</title>
        <authorList>
            <person name="Kalkreuter E."/>
            <person name="Kautsar S.A."/>
            <person name="Yang D."/>
            <person name="Bader C.D."/>
            <person name="Teijaro C.N."/>
            <person name="Fluegel L."/>
            <person name="Davis C.M."/>
            <person name="Simpson J.R."/>
            <person name="Lauterbach L."/>
            <person name="Steele A.D."/>
            <person name="Gui C."/>
            <person name="Meng S."/>
            <person name="Li G."/>
            <person name="Viehrig K."/>
            <person name="Ye F."/>
            <person name="Su P."/>
            <person name="Kiefer A.F."/>
            <person name="Nichols A."/>
            <person name="Cepeda A.J."/>
            <person name="Yan W."/>
            <person name="Fan B."/>
            <person name="Jiang Y."/>
            <person name="Adhikari A."/>
            <person name="Zheng C.-J."/>
            <person name="Schuster L."/>
            <person name="Cowan T.M."/>
            <person name="Smanski M.J."/>
            <person name="Chevrette M.G."/>
            <person name="De Carvalho L.P.S."/>
            <person name="Shen B."/>
        </authorList>
    </citation>
    <scope>NUCLEOTIDE SEQUENCE [LARGE SCALE GENOMIC DNA]</scope>
    <source>
        <strain evidence="3 4">NPDC000837</strain>
    </source>
</reference>
<comment type="similarity">
    <text evidence="1">Belongs to the short-chain fatty acyl-CoA assimilation regulator (ScfR) family.</text>
</comment>
<sequence>MEETVSDRVRRVMEAASASQAAFAERVRLTPDKLSKSLSGVRRFTSLDLALIAEAGGTTVDWLLTGRAPSLPSFAARTTDETVPERDKVDQVAQRYTAAYEVLELLGRLPKLPALPDIRTELALHIDQGRQLAEEAARALAATGEWETGHESDALIAAGAKAYGVDVAITELPDGVNGVTWQTDTFRLVLVSPSSVWTRQRFTLAHELGHILARDAQDPMVEKRIRPGRVKDLTEVRANAFASNLLMPAPVVQDRFHQAVAADGQLGRDAFAHLVVEFKVSPSALAVRLGQLGLIDRDFRDRFRVLTAETCHLVAGAAAEYQRQLAWAESRQFPARIAGGLFSGYVAGETTLRPLASLLEMDVDRLHEVLEPERKGVVDAPTSDLDAKDPVFTP</sequence>
<organism evidence="3 4">
    <name type="scientific">Streptomyces xantholiticus</name>
    <dbReference type="NCBI Taxonomy" id="68285"/>
    <lineage>
        <taxon>Bacteria</taxon>
        <taxon>Bacillati</taxon>
        <taxon>Actinomycetota</taxon>
        <taxon>Actinomycetes</taxon>
        <taxon>Kitasatosporales</taxon>
        <taxon>Streptomycetaceae</taxon>
        <taxon>Streptomyces</taxon>
    </lineage>
</organism>
<accession>A0ABV1UXF3</accession>
<dbReference type="InterPro" id="IPR010359">
    <property type="entry name" value="IrrE_HExxH"/>
</dbReference>
<dbReference type="PANTHER" id="PTHR43236:SF2">
    <property type="entry name" value="BLL0069 PROTEIN"/>
    <property type="match status" value="1"/>
</dbReference>
<dbReference type="Proteomes" id="UP001445472">
    <property type="component" value="Unassembled WGS sequence"/>
</dbReference>
<dbReference type="PANTHER" id="PTHR43236">
    <property type="entry name" value="ANTITOXIN HIGA1"/>
    <property type="match status" value="1"/>
</dbReference>
<dbReference type="InterPro" id="IPR001387">
    <property type="entry name" value="Cro/C1-type_HTH"/>
</dbReference>
<dbReference type="EMBL" id="JBEPBX010000013">
    <property type="protein sequence ID" value="MER6614932.1"/>
    <property type="molecule type" value="Genomic_DNA"/>
</dbReference>
<dbReference type="SUPFAM" id="SSF47413">
    <property type="entry name" value="lambda repressor-like DNA-binding domains"/>
    <property type="match status" value="1"/>
</dbReference>
<feature type="domain" description="HTH cro/C1-type" evidence="2">
    <location>
        <begin position="9"/>
        <end position="63"/>
    </location>
</feature>
<dbReference type="Pfam" id="PF06114">
    <property type="entry name" value="Peptidase_M78"/>
    <property type="match status" value="1"/>
</dbReference>
<name>A0ABV1UXF3_9ACTN</name>
<protein>
    <submittedName>
        <fullName evidence="3">ImmA/IrrE family metallo-endopeptidase</fullName>
    </submittedName>
</protein>
<dbReference type="Gene3D" id="1.10.10.2910">
    <property type="match status" value="1"/>
</dbReference>
<keyword evidence="4" id="KW-1185">Reference proteome</keyword>
<dbReference type="InterPro" id="IPR052345">
    <property type="entry name" value="Rad_response_metalloprotease"/>
</dbReference>
<evidence type="ECO:0000259" key="2">
    <source>
        <dbReference type="PROSITE" id="PS50943"/>
    </source>
</evidence>
<dbReference type="PROSITE" id="PS50943">
    <property type="entry name" value="HTH_CROC1"/>
    <property type="match status" value="1"/>
</dbReference>
<evidence type="ECO:0000313" key="4">
    <source>
        <dbReference type="Proteomes" id="UP001445472"/>
    </source>
</evidence>
<evidence type="ECO:0000256" key="1">
    <source>
        <dbReference type="ARBA" id="ARBA00007227"/>
    </source>
</evidence>
<dbReference type="InterPro" id="IPR010982">
    <property type="entry name" value="Lambda_DNA-bd_dom_sf"/>
</dbReference>
<proteinExistence type="inferred from homology"/>